<evidence type="ECO:0000256" key="2">
    <source>
        <dbReference type="ARBA" id="ARBA00022448"/>
    </source>
</evidence>
<feature type="domain" description="ABC transporter" evidence="7">
    <location>
        <begin position="2"/>
        <end position="228"/>
    </location>
</feature>
<dbReference type="PANTHER" id="PTHR43335">
    <property type="entry name" value="ABC TRANSPORTER, ATP-BINDING PROTEIN"/>
    <property type="match status" value="1"/>
</dbReference>
<evidence type="ECO:0000256" key="3">
    <source>
        <dbReference type="ARBA" id="ARBA00022741"/>
    </source>
</evidence>
<organism evidence="8 9">
    <name type="scientific">Streptomyces diacarni</name>
    <dbReference type="NCBI Taxonomy" id="2800381"/>
    <lineage>
        <taxon>Bacteria</taxon>
        <taxon>Bacillati</taxon>
        <taxon>Actinomycetota</taxon>
        <taxon>Actinomycetes</taxon>
        <taxon>Kitasatosporales</taxon>
        <taxon>Streptomycetaceae</taxon>
        <taxon>Streptomyces</taxon>
    </lineage>
</organism>
<dbReference type="GO" id="GO:0005524">
    <property type="term" value="F:ATP binding"/>
    <property type="evidence" value="ECO:0007669"/>
    <property type="project" value="UniProtKB-KW"/>
</dbReference>
<feature type="compositionally biased region" description="Basic and acidic residues" evidence="5">
    <location>
        <begin position="304"/>
        <end position="314"/>
    </location>
</feature>
<evidence type="ECO:0000256" key="5">
    <source>
        <dbReference type="SAM" id="MobiDB-lite"/>
    </source>
</evidence>
<keyword evidence="6" id="KW-0812">Transmembrane</keyword>
<evidence type="ECO:0000313" key="9">
    <source>
        <dbReference type="Proteomes" id="UP000252914"/>
    </source>
</evidence>
<keyword evidence="9" id="KW-1185">Reference proteome</keyword>
<dbReference type="InterPro" id="IPR003439">
    <property type="entry name" value="ABC_transporter-like_ATP-bd"/>
</dbReference>
<evidence type="ECO:0000256" key="1">
    <source>
        <dbReference type="ARBA" id="ARBA00005417"/>
    </source>
</evidence>
<feature type="compositionally biased region" description="Basic and acidic residues" evidence="5">
    <location>
        <begin position="330"/>
        <end position="352"/>
    </location>
</feature>
<feature type="region of interest" description="Disordered" evidence="5">
    <location>
        <begin position="292"/>
        <end position="588"/>
    </location>
</feature>
<dbReference type="SMART" id="SM00382">
    <property type="entry name" value="AAA"/>
    <property type="match status" value="1"/>
</dbReference>
<keyword evidence="4 8" id="KW-0067">ATP-binding</keyword>
<dbReference type="RefSeq" id="WP_114020015.1">
    <property type="nucleotide sequence ID" value="NZ_QOIN01000024.1"/>
</dbReference>
<feature type="compositionally biased region" description="Basic and acidic residues" evidence="5">
    <location>
        <begin position="428"/>
        <end position="459"/>
    </location>
</feature>
<sequence>MIQAIGLTSTARRKRQPQIDDLTFEARSGEVTVLLGPTGSGKSEALRLMLQLLPGRGVALFRGRPVQRIPHPAREIGVLLGDVPGHPARTARGHLRMLAAVAGVPVERADEVLEVVGLSGLADQRLGDFSLGMDRRLGMAAALLGDPHTLVLDQPTQGLSLREASWLQGLLRSYAEHGGLVLVTVRDPKEAARIADRVVSINRGRLVADQKAADFARTRLRPRVAVRTPHAERFAAVLSQEARSGERTRKGRGAVEVVCEGGSRVSVYGSDCAAVGEWAYRHGILVHQLKDEIGDTGDGSRPSALERADGRPSDALRPTARDSGVAAGKQAEEGADDGRKGQSAEPGRRNGAHETVWGEGAGAAGVQSATPGHAAVPGPHAYVPGRAGAATPSTSAEPAERDSSGRGADGTGEVLAGMDAGPGGESEPVARRGGHEGPASREVRAEAAQEPTDPDRASDEEALVPAASDETGGADAPDERRGQQRRPVGRASASTSRGSHARLAENDPPNVNPEGERVSGGQQAAAGGAGNIGPHEALPVRVTPNERVSDNRGTRTEERPPGARSTPVSAHVPGDGAPAVHAGSETCTSAVAPHATSSSIDAMRSATVSAASAGAASIDAASVGSASVGSARGGSARTGRQVADAPWAARIVASARDRLRMWRNGDGNASDGVPKTIGRGGSGTVSGELTAASGETTAAAFPVSPVVRRSGPVAPVQYELRRQFGVRTPWVVIALALLAGLVIAVSVARTGAGSTADAATGIAPGLKLLMGWPPGSPFMVPPAAVAAGFLGATAFGQEFRYPALAPAQVPVPRRLGLLVAKLVVTAGATVGLCAATALCNAAVLTLFFGPDSGVLDFPDRTLELAGLTHLSVPGGAGVGQMVPSLGVQVFAVLALCVGCAWAGLLAAGVCRSTLSGLIAVVAVPSLVAPLVARAAVGADGQPVDGMPERLRSLLLFPWPSAVDQWGSVAGEIATQPVGRALALSLTVLFGAYGVMSLRARPRRQ</sequence>
<dbReference type="PANTHER" id="PTHR43335:SF4">
    <property type="entry name" value="ABC TRANSPORTER, ATP-BINDING PROTEIN"/>
    <property type="match status" value="1"/>
</dbReference>
<feature type="transmembrane region" description="Helical" evidence="6">
    <location>
        <begin position="885"/>
        <end position="907"/>
    </location>
</feature>
<comment type="caution">
    <text evidence="8">The sequence shown here is derived from an EMBL/GenBank/DDBJ whole genome shotgun (WGS) entry which is preliminary data.</text>
</comment>
<keyword evidence="2" id="KW-0813">Transport</keyword>
<evidence type="ECO:0000256" key="6">
    <source>
        <dbReference type="SAM" id="Phobius"/>
    </source>
</evidence>
<gene>
    <name evidence="8" type="ORF">DTL70_01685</name>
</gene>
<keyword evidence="6" id="KW-0472">Membrane</keyword>
<feature type="compositionally biased region" description="Basic and acidic residues" evidence="5">
    <location>
        <begin position="547"/>
        <end position="561"/>
    </location>
</feature>
<dbReference type="EMBL" id="QOIN01000024">
    <property type="protein sequence ID" value="RCG28830.1"/>
    <property type="molecule type" value="Genomic_DNA"/>
</dbReference>
<keyword evidence="6" id="KW-1133">Transmembrane helix</keyword>
<comment type="similarity">
    <text evidence="1">Belongs to the ABC transporter superfamily.</text>
</comment>
<dbReference type="GO" id="GO:0016887">
    <property type="term" value="F:ATP hydrolysis activity"/>
    <property type="evidence" value="ECO:0007669"/>
    <property type="project" value="InterPro"/>
</dbReference>
<dbReference type="Proteomes" id="UP000252914">
    <property type="component" value="Unassembled WGS sequence"/>
</dbReference>
<feature type="transmembrane region" description="Helical" evidence="6">
    <location>
        <begin position="914"/>
        <end position="936"/>
    </location>
</feature>
<dbReference type="Pfam" id="PF00005">
    <property type="entry name" value="ABC_tran"/>
    <property type="match status" value="1"/>
</dbReference>
<dbReference type="Gene3D" id="3.40.50.300">
    <property type="entry name" value="P-loop containing nucleotide triphosphate hydrolases"/>
    <property type="match status" value="1"/>
</dbReference>
<feature type="transmembrane region" description="Helical" evidence="6">
    <location>
        <begin position="730"/>
        <end position="748"/>
    </location>
</feature>
<keyword evidence="3" id="KW-0547">Nucleotide-binding</keyword>
<evidence type="ECO:0000256" key="4">
    <source>
        <dbReference type="ARBA" id="ARBA00022840"/>
    </source>
</evidence>
<dbReference type="InterPro" id="IPR003593">
    <property type="entry name" value="AAA+_ATPase"/>
</dbReference>
<proteinExistence type="inferred from homology"/>
<dbReference type="PROSITE" id="PS50893">
    <property type="entry name" value="ABC_TRANSPORTER_2"/>
    <property type="match status" value="1"/>
</dbReference>
<reference evidence="8 9" key="1">
    <citation type="submission" date="2018-06" db="EMBL/GenBank/DDBJ databases">
        <title>Streptomyces reniochalinae sp. nov. and Streptomyces diacarnus sp. nov. from marine sponges.</title>
        <authorList>
            <person name="Li L."/>
        </authorList>
    </citation>
    <scope>NUCLEOTIDE SEQUENCE [LARGE SCALE GENOMIC DNA]</scope>
    <source>
        <strain evidence="8 9">LHW51701</strain>
    </source>
</reference>
<protein>
    <submittedName>
        <fullName evidence="8">ATP-binding cassette domain-containing protein</fullName>
    </submittedName>
</protein>
<feature type="transmembrane region" description="Helical" evidence="6">
    <location>
        <begin position="977"/>
        <end position="995"/>
    </location>
</feature>
<evidence type="ECO:0000259" key="7">
    <source>
        <dbReference type="PROSITE" id="PS50893"/>
    </source>
</evidence>
<dbReference type="InterPro" id="IPR027417">
    <property type="entry name" value="P-loop_NTPase"/>
</dbReference>
<dbReference type="AlphaFoldDB" id="A0A367FGV5"/>
<dbReference type="SUPFAM" id="SSF52540">
    <property type="entry name" value="P-loop containing nucleoside triphosphate hydrolases"/>
    <property type="match status" value="1"/>
</dbReference>
<accession>A0A367FGV5</accession>
<evidence type="ECO:0000313" key="8">
    <source>
        <dbReference type="EMBL" id="RCG28830.1"/>
    </source>
</evidence>
<name>A0A367FGV5_9ACTN</name>
<feature type="region of interest" description="Disordered" evidence="5">
    <location>
        <begin position="663"/>
        <end position="682"/>
    </location>
</feature>
<feature type="transmembrane region" description="Helical" evidence="6">
    <location>
        <begin position="822"/>
        <end position="848"/>
    </location>
</feature>